<keyword evidence="1" id="KW-0472">Membrane</keyword>
<proteinExistence type="predicted"/>
<accession>A0A840TSZ7</accession>
<feature type="transmembrane region" description="Helical" evidence="1">
    <location>
        <begin position="51"/>
        <end position="69"/>
    </location>
</feature>
<keyword evidence="3" id="KW-1185">Reference proteome</keyword>
<sequence>MLASLKKNLTTTLLLVILGVTDAYLLSHPNLIGRIGVLIYQHDYLKTFPRALATVFLVVGTSLAICEVIRWQARPRVAVGWYLMLFVLGLSLFAYVYVTFSSFTYRLTGKAFIYGAHLLPILLIGLFGRYLIMAIFEARKQPEV</sequence>
<comment type="caution">
    <text evidence="2">The sequence shown here is derived from an EMBL/GenBank/DDBJ whole genome shotgun (WGS) entry which is preliminary data.</text>
</comment>
<keyword evidence="1" id="KW-1133">Transmembrane helix</keyword>
<gene>
    <name evidence="2" type="ORF">HNQ92_001254</name>
</gene>
<evidence type="ECO:0000313" key="2">
    <source>
        <dbReference type="EMBL" id="MBB5283128.1"/>
    </source>
</evidence>
<dbReference type="RefSeq" id="WP_184172251.1">
    <property type="nucleotide sequence ID" value="NZ_JACHGF010000002.1"/>
</dbReference>
<feature type="transmembrane region" description="Helical" evidence="1">
    <location>
        <begin position="112"/>
        <end position="132"/>
    </location>
</feature>
<name>A0A840TSZ7_9BACT</name>
<organism evidence="2 3">
    <name type="scientific">Rhabdobacter roseus</name>
    <dbReference type="NCBI Taxonomy" id="1655419"/>
    <lineage>
        <taxon>Bacteria</taxon>
        <taxon>Pseudomonadati</taxon>
        <taxon>Bacteroidota</taxon>
        <taxon>Cytophagia</taxon>
        <taxon>Cytophagales</taxon>
        <taxon>Cytophagaceae</taxon>
        <taxon>Rhabdobacter</taxon>
    </lineage>
</organism>
<evidence type="ECO:0000256" key="1">
    <source>
        <dbReference type="SAM" id="Phobius"/>
    </source>
</evidence>
<protein>
    <submittedName>
        <fullName evidence="2">Uncharacterized protein</fullName>
    </submittedName>
</protein>
<keyword evidence="1" id="KW-0812">Transmembrane</keyword>
<feature type="transmembrane region" description="Helical" evidence="1">
    <location>
        <begin position="81"/>
        <end position="100"/>
    </location>
</feature>
<dbReference type="AlphaFoldDB" id="A0A840TSZ7"/>
<reference evidence="2 3" key="1">
    <citation type="submission" date="2020-08" db="EMBL/GenBank/DDBJ databases">
        <title>Genomic Encyclopedia of Type Strains, Phase IV (KMG-IV): sequencing the most valuable type-strain genomes for metagenomic binning, comparative biology and taxonomic classification.</title>
        <authorList>
            <person name="Goeker M."/>
        </authorList>
    </citation>
    <scope>NUCLEOTIDE SEQUENCE [LARGE SCALE GENOMIC DNA]</scope>
    <source>
        <strain evidence="2 3">DSM 105074</strain>
    </source>
</reference>
<dbReference type="EMBL" id="JACHGF010000002">
    <property type="protein sequence ID" value="MBB5283128.1"/>
    <property type="molecule type" value="Genomic_DNA"/>
</dbReference>
<dbReference type="Proteomes" id="UP000557307">
    <property type="component" value="Unassembled WGS sequence"/>
</dbReference>
<evidence type="ECO:0000313" key="3">
    <source>
        <dbReference type="Proteomes" id="UP000557307"/>
    </source>
</evidence>